<dbReference type="EMBL" id="QNBE01000130">
    <property type="protein sequence ID" value="RKX68784.1"/>
    <property type="molecule type" value="Genomic_DNA"/>
</dbReference>
<evidence type="ECO:0000256" key="6">
    <source>
        <dbReference type="ARBA" id="ARBA00023136"/>
    </source>
</evidence>
<dbReference type="Gene3D" id="2.30.30.60">
    <property type="match status" value="1"/>
</dbReference>
<evidence type="ECO:0000259" key="10">
    <source>
        <dbReference type="Pfam" id="PF21088"/>
    </source>
</evidence>
<dbReference type="InterPro" id="IPR049142">
    <property type="entry name" value="MS_channel_1st"/>
</dbReference>
<feature type="transmembrane region" description="Helical" evidence="7">
    <location>
        <begin position="44"/>
        <end position="66"/>
    </location>
</feature>
<keyword evidence="5 7" id="KW-1133">Transmembrane helix</keyword>
<dbReference type="Proteomes" id="UP000268469">
    <property type="component" value="Unassembled WGS sequence"/>
</dbReference>
<dbReference type="GO" id="GO:0055085">
    <property type="term" value="P:transmembrane transport"/>
    <property type="evidence" value="ECO:0007669"/>
    <property type="project" value="InterPro"/>
</dbReference>
<dbReference type="InterPro" id="IPR023408">
    <property type="entry name" value="MscS_beta-dom_sf"/>
</dbReference>
<dbReference type="Gene3D" id="1.10.287.1260">
    <property type="match status" value="1"/>
</dbReference>
<evidence type="ECO:0000256" key="4">
    <source>
        <dbReference type="ARBA" id="ARBA00022692"/>
    </source>
</evidence>
<evidence type="ECO:0000313" key="12">
    <source>
        <dbReference type="Proteomes" id="UP000268469"/>
    </source>
</evidence>
<feature type="transmembrane region" description="Helical" evidence="7">
    <location>
        <begin position="111"/>
        <end position="129"/>
    </location>
</feature>
<keyword evidence="3" id="KW-1003">Cell membrane</keyword>
<keyword evidence="4 7" id="KW-0812">Transmembrane</keyword>
<dbReference type="InterPro" id="IPR011066">
    <property type="entry name" value="MscS_channel_C_sf"/>
</dbReference>
<dbReference type="Pfam" id="PF21082">
    <property type="entry name" value="MS_channel_3rd"/>
    <property type="match status" value="1"/>
</dbReference>
<evidence type="ECO:0000259" key="9">
    <source>
        <dbReference type="Pfam" id="PF21082"/>
    </source>
</evidence>
<comment type="subcellular location">
    <subcellularLocation>
        <location evidence="1">Cell membrane</location>
        <topology evidence="1">Multi-pass membrane protein</topology>
    </subcellularLocation>
</comment>
<dbReference type="InterPro" id="IPR049278">
    <property type="entry name" value="MS_channel_C"/>
</dbReference>
<dbReference type="Pfam" id="PF00924">
    <property type="entry name" value="MS_channel_2nd"/>
    <property type="match status" value="1"/>
</dbReference>
<comment type="similarity">
    <text evidence="2">Belongs to the MscS (TC 1.A.23) family.</text>
</comment>
<reference evidence="11 12" key="1">
    <citation type="submission" date="2018-06" db="EMBL/GenBank/DDBJ databases">
        <title>Extensive metabolic versatility and redundancy in microbially diverse, dynamic hydrothermal sediments.</title>
        <authorList>
            <person name="Dombrowski N."/>
            <person name="Teske A."/>
            <person name="Baker B.J."/>
        </authorList>
    </citation>
    <scope>NUCLEOTIDE SEQUENCE [LARGE SCALE GENOMIC DNA]</scope>
    <source>
        <strain evidence="11">B36_G15</strain>
    </source>
</reference>
<dbReference type="GO" id="GO:0005886">
    <property type="term" value="C:plasma membrane"/>
    <property type="evidence" value="ECO:0007669"/>
    <property type="project" value="UniProtKB-SubCell"/>
</dbReference>
<feature type="transmembrane region" description="Helical" evidence="7">
    <location>
        <begin position="78"/>
        <end position="99"/>
    </location>
</feature>
<dbReference type="InterPro" id="IPR006685">
    <property type="entry name" value="MscS_channel_2nd"/>
</dbReference>
<comment type="caution">
    <text evidence="11">The sequence shown here is derived from an EMBL/GenBank/DDBJ whole genome shotgun (WGS) entry which is preliminary data.</text>
</comment>
<dbReference type="PANTHER" id="PTHR30566:SF25">
    <property type="entry name" value="INNER MEMBRANE PROTEIN"/>
    <property type="match status" value="1"/>
</dbReference>
<evidence type="ECO:0000256" key="5">
    <source>
        <dbReference type="ARBA" id="ARBA00022989"/>
    </source>
</evidence>
<evidence type="ECO:0000256" key="1">
    <source>
        <dbReference type="ARBA" id="ARBA00004651"/>
    </source>
</evidence>
<dbReference type="SUPFAM" id="SSF82689">
    <property type="entry name" value="Mechanosensitive channel protein MscS (YggB), C-terminal domain"/>
    <property type="match status" value="1"/>
</dbReference>
<feature type="domain" description="Mechanosensitive ion channel transmembrane helices 2/3" evidence="10">
    <location>
        <begin position="115"/>
        <end position="155"/>
    </location>
</feature>
<dbReference type="PANTHER" id="PTHR30566">
    <property type="entry name" value="YNAI-RELATED MECHANOSENSITIVE ION CHANNEL"/>
    <property type="match status" value="1"/>
</dbReference>
<organism evidence="11 12">
    <name type="scientific">candidate division WOR-3 bacterium</name>
    <dbReference type="NCBI Taxonomy" id="2052148"/>
    <lineage>
        <taxon>Bacteria</taxon>
        <taxon>Bacteria division WOR-3</taxon>
    </lineage>
</organism>
<dbReference type="SUPFAM" id="SSF50182">
    <property type="entry name" value="Sm-like ribonucleoproteins"/>
    <property type="match status" value="1"/>
</dbReference>
<gene>
    <name evidence="11" type="ORF">DRP53_09980</name>
</gene>
<evidence type="ECO:0000313" key="11">
    <source>
        <dbReference type="EMBL" id="RKX68784.1"/>
    </source>
</evidence>
<dbReference type="InterPro" id="IPR010920">
    <property type="entry name" value="LSM_dom_sf"/>
</dbReference>
<feature type="domain" description="Mechanosensitive ion channel MscS C-terminal" evidence="9">
    <location>
        <begin position="231"/>
        <end position="318"/>
    </location>
</feature>
<feature type="domain" description="Mechanosensitive ion channel MscS" evidence="8">
    <location>
        <begin position="156"/>
        <end position="223"/>
    </location>
</feature>
<name>A0A660SDB8_UNCW3</name>
<dbReference type="Pfam" id="PF21088">
    <property type="entry name" value="MS_channel_1st"/>
    <property type="match status" value="1"/>
</dbReference>
<feature type="transmembrane region" description="Helical" evidence="7">
    <location>
        <begin position="135"/>
        <end position="154"/>
    </location>
</feature>
<evidence type="ECO:0000259" key="8">
    <source>
        <dbReference type="Pfam" id="PF00924"/>
    </source>
</evidence>
<keyword evidence="6 7" id="KW-0472">Membrane</keyword>
<accession>A0A660SDB8</accession>
<sequence length="330" mass="37035">MITPIILILAGGICGFVIEKIFLSRLRAFALKTKWRGDEVIIESLQHVIIFWGVVGGIYGAIHTVGMAPSFRQLLQKALIIILIVSATIIAARMIVGFINLRRDILPATSIFKNFIKIIVFTLGFLIVLQTLGISITPLITALGVGGLAVALALQDTLSNLFAGIHIIISKQLRPGDYIRLDTGEEGYVMDVSWRNTKIRAIPNNIVVIPNAKLASSIITNYHMPVKELSVRVQVGVSYDSDLEKVERVTVEVAREVMKEVPGGVPDFEPFIRYHTFGDFSINFTVIMRVKEFTDKYLITHEFIKRLHKRYKKEGIEIPFPIRTIYMEKG</sequence>
<evidence type="ECO:0000256" key="2">
    <source>
        <dbReference type="ARBA" id="ARBA00008017"/>
    </source>
</evidence>
<protein>
    <submittedName>
        <fullName evidence="11">Mechanosensitive ion channel family protein</fullName>
    </submittedName>
</protein>
<dbReference type="AlphaFoldDB" id="A0A660SDB8"/>
<evidence type="ECO:0000256" key="7">
    <source>
        <dbReference type="SAM" id="Phobius"/>
    </source>
</evidence>
<dbReference type="SUPFAM" id="SSF82861">
    <property type="entry name" value="Mechanosensitive channel protein MscS (YggB), transmembrane region"/>
    <property type="match status" value="1"/>
</dbReference>
<proteinExistence type="inferred from homology"/>
<dbReference type="InterPro" id="IPR011014">
    <property type="entry name" value="MscS_channel_TM-2"/>
</dbReference>
<feature type="transmembrane region" description="Helical" evidence="7">
    <location>
        <begin position="6"/>
        <end position="23"/>
    </location>
</feature>
<dbReference type="Gene3D" id="3.30.70.100">
    <property type="match status" value="1"/>
</dbReference>
<evidence type="ECO:0000256" key="3">
    <source>
        <dbReference type="ARBA" id="ARBA00022475"/>
    </source>
</evidence>